<evidence type="ECO:0000259" key="3">
    <source>
        <dbReference type="Pfam" id="PF00710"/>
    </source>
</evidence>
<comment type="caution">
    <text evidence="5">The sequence shown here is derived from an EMBL/GenBank/DDBJ whole genome shotgun (WGS) entry which is preliminary data.</text>
</comment>
<dbReference type="PANTHER" id="PTHR11707">
    <property type="entry name" value="L-ASPARAGINASE"/>
    <property type="match status" value="1"/>
</dbReference>
<dbReference type="InterPro" id="IPR037152">
    <property type="entry name" value="L-asparaginase_N_sf"/>
</dbReference>
<gene>
    <name evidence="5" type="ORF">GCM10022263_13590</name>
</gene>
<feature type="domain" description="Asparaginase/glutaminase C-terminal" evidence="4">
    <location>
        <begin position="230"/>
        <end position="342"/>
    </location>
</feature>
<dbReference type="InterPro" id="IPR027474">
    <property type="entry name" value="L-asparaginase_N"/>
</dbReference>
<reference evidence="6" key="1">
    <citation type="journal article" date="2019" name="Int. J. Syst. Evol. Microbiol.">
        <title>The Global Catalogue of Microorganisms (GCM) 10K type strain sequencing project: providing services to taxonomists for standard genome sequencing and annotation.</title>
        <authorList>
            <consortium name="The Broad Institute Genomics Platform"/>
            <consortium name="The Broad Institute Genome Sequencing Center for Infectious Disease"/>
            <person name="Wu L."/>
            <person name="Ma J."/>
        </authorList>
    </citation>
    <scope>NUCLEOTIDE SEQUENCE [LARGE SCALE GENOMIC DNA]</scope>
    <source>
        <strain evidence="6">JCM 17460</strain>
    </source>
</reference>
<evidence type="ECO:0000313" key="6">
    <source>
        <dbReference type="Proteomes" id="UP001500301"/>
    </source>
</evidence>
<evidence type="ECO:0000313" key="5">
    <source>
        <dbReference type="EMBL" id="GAA3526123.1"/>
    </source>
</evidence>
<dbReference type="InterPro" id="IPR006034">
    <property type="entry name" value="Asparaginase/glutaminase-like"/>
</dbReference>
<name>A0ABP6V000_9ACTN</name>
<evidence type="ECO:0000256" key="1">
    <source>
        <dbReference type="ARBA" id="ARBA00010518"/>
    </source>
</evidence>
<dbReference type="Pfam" id="PF00710">
    <property type="entry name" value="Asparaginase"/>
    <property type="match status" value="1"/>
</dbReference>
<dbReference type="Gene3D" id="3.40.50.40">
    <property type="match status" value="1"/>
</dbReference>
<dbReference type="PIRSF" id="PIRSF500176">
    <property type="entry name" value="L_ASNase"/>
    <property type="match status" value="1"/>
</dbReference>
<organism evidence="5 6">
    <name type="scientific">Nocardioides daeguensis</name>
    <dbReference type="NCBI Taxonomy" id="908359"/>
    <lineage>
        <taxon>Bacteria</taxon>
        <taxon>Bacillati</taxon>
        <taxon>Actinomycetota</taxon>
        <taxon>Actinomycetes</taxon>
        <taxon>Propionibacteriales</taxon>
        <taxon>Nocardioidaceae</taxon>
        <taxon>Nocardioides</taxon>
    </lineage>
</organism>
<dbReference type="Proteomes" id="UP001500301">
    <property type="component" value="Unassembled WGS sequence"/>
</dbReference>
<keyword evidence="6" id="KW-1185">Reference proteome</keyword>
<dbReference type="InterPro" id="IPR040919">
    <property type="entry name" value="Asparaginase_C"/>
</dbReference>
<keyword evidence="2" id="KW-0378">Hydrolase</keyword>
<dbReference type="PIRSF" id="PIRSF001220">
    <property type="entry name" value="L-ASNase_gatD"/>
    <property type="match status" value="1"/>
</dbReference>
<proteinExistence type="inferred from homology"/>
<dbReference type="EMBL" id="BAABBB010000007">
    <property type="protein sequence ID" value="GAA3526123.1"/>
    <property type="molecule type" value="Genomic_DNA"/>
</dbReference>
<accession>A0ABP6V000</accession>
<dbReference type="SMART" id="SM00870">
    <property type="entry name" value="Asparaginase"/>
    <property type="match status" value="1"/>
</dbReference>
<dbReference type="InterPro" id="IPR027473">
    <property type="entry name" value="L-asparaginase_C"/>
</dbReference>
<dbReference type="PROSITE" id="PS51732">
    <property type="entry name" value="ASN_GLN_ASE_3"/>
    <property type="match status" value="1"/>
</dbReference>
<dbReference type="PANTHER" id="PTHR11707:SF28">
    <property type="entry name" value="60 KDA LYSOPHOSPHOLIPASE"/>
    <property type="match status" value="1"/>
</dbReference>
<comment type="similarity">
    <text evidence="1">Belongs to the asparaginase 1 family.</text>
</comment>
<dbReference type="CDD" id="cd08964">
    <property type="entry name" value="L-asparaginase_II"/>
    <property type="match status" value="1"/>
</dbReference>
<dbReference type="Pfam" id="PF17763">
    <property type="entry name" value="Asparaginase_C"/>
    <property type="match status" value="1"/>
</dbReference>
<protein>
    <submittedName>
        <fullName evidence="5">Asparaginase</fullName>
    </submittedName>
</protein>
<dbReference type="SFLD" id="SFLDS00057">
    <property type="entry name" value="Glutaminase/Asparaginase"/>
    <property type="match status" value="1"/>
</dbReference>
<dbReference type="RefSeq" id="WP_218233985.1">
    <property type="nucleotide sequence ID" value="NZ_BAABBB010000007.1"/>
</dbReference>
<sequence>MRALFDPASPGATGASPASGRRRVAVLALGGTIAMTSGGDGLVPVAGARRQLEELGVAWDEIDVLGQDLAQVPSAHLGWGHLRDLADRIGVLARTGGPESLDGVVVTQGTDLLEDVAFGLDLLLDHDLPVVVTGALRGRDAVSSDAGANLANAVVVAADPGARGRGVLVAANETVHAARSVRKTHTHRLEAFTSPSWGPEGLVVEGRVIWRGGPRGPRVGLPRAERGWPRVPVLPTGLGDDGMLLDGLLASPPDGLVVEAVGAGHVPHALVDALASLAQSVPVVLCTRVPSGPVLRATYGYAGSETDLLRRGLLWAGALPAHKARILLVLALAGGLERGAVEHRLSQLAVTA</sequence>
<dbReference type="Gene3D" id="3.40.50.1170">
    <property type="entry name" value="L-asparaginase, N-terminal domain"/>
    <property type="match status" value="1"/>
</dbReference>
<evidence type="ECO:0000259" key="4">
    <source>
        <dbReference type="Pfam" id="PF17763"/>
    </source>
</evidence>
<feature type="domain" description="L-asparaginase N-terminal" evidence="3">
    <location>
        <begin position="23"/>
        <end position="211"/>
    </location>
</feature>
<dbReference type="InterPro" id="IPR004550">
    <property type="entry name" value="AsnASE_II"/>
</dbReference>
<evidence type="ECO:0000256" key="2">
    <source>
        <dbReference type="ARBA" id="ARBA00022801"/>
    </source>
</evidence>